<dbReference type="Proteomes" id="UP000215256">
    <property type="component" value="Plasmid unnamed1"/>
</dbReference>
<keyword evidence="1" id="KW-0614">Plasmid</keyword>
<gene>
    <name evidence="1" type="ORF">CES85_3682</name>
</gene>
<protein>
    <submittedName>
        <fullName evidence="1">Uncharacterized protein</fullName>
    </submittedName>
</protein>
<sequence>MEAVKRTVFVLEVSWRPRAGFLPVASKVACLISVIHKLTVASGTTDLRSIQ</sequence>
<geneLocation type="plasmid" evidence="1 2">
    <name>unnamed1</name>
</geneLocation>
<dbReference type="AlphaFoldDB" id="A0A248UPB1"/>
<evidence type="ECO:0000313" key="2">
    <source>
        <dbReference type="Proteomes" id="UP000215256"/>
    </source>
</evidence>
<dbReference type="EMBL" id="CP022605">
    <property type="protein sequence ID" value="ASV88442.1"/>
    <property type="molecule type" value="Genomic_DNA"/>
</dbReference>
<accession>A0A248UPB1</accession>
<dbReference type="KEGG" id="och:CES85_3682"/>
<organism evidence="1 2">
    <name type="scientific">Ochrobactrum quorumnocens</name>
    <dbReference type="NCBI Taxonomy" id="271865"/>
    <lineage>
        <taxon>Bacteria</taxon>
        <taxon>Pseudomonadati</taxon>
        <taxon>Pseudomonadota</taxon>
        <taxon>Alphaproteobacteria</taxon>
        <taxon>Hyphomicrobiales</taxon>
        <taxon>Brucellaceae</taxon>
        <taxon>Brucella/Ochrobactrum group</taxon>
        <taxon>Ochrobactrum</taxon>
    </lineage>
</organism>
<proteinExistence type="predicted"/>
<name>A0A248UPB1_9HYPH</name>
<reference evidence="1 2" key="1">
    <citation type="submission" date="2017-07" db="EMBL/GenBank/DDBJ databases">
        <title>Phylogenetic study on the rhizospheric bacterium Ochrobactrum sp. A44.</title>
        <authorList>
            <person name="Krzyzanowska D.M."/>
            <person name="Ossowicki A."/>
            <person name="Rajewska M."/>
            <person name="Maciag T."/>
            <person name="Kaczynski Z."/>
            <person name="Czerwicka M."/>
            <person name="Jafra S."/>
        </authorList>
    </citation>
    <scope>NUCLEOTIDE SEQUENCE [LARGE SCALE GENOMIC DNA]</scope>
    <source>
        <strain evidence="1 2">A44</strain>
        <plasmid evidence="1 2">unnamed1</plasmid>
    </source>
</reference>
<evidence type="ECO:0000313" key="1">
    <source>
        <dbReference type="EMBL" id="ASV88442.1"/>
    </source>
</evidence>